<keyword evidence="2" id="KW-0676">Redox-active center</keyword>
<dbReference type="GO" id="GO:0005737">
    <property type="term" value="C:cytoplasm"/>
    <property type="evidence" value="ECO:0007669"/>
    <property type="project" value="TreeGrafter"/>
</dbReference>
<name>A0A0D4CL43_LIMMU</name>
<dbReference type="HOGENOM" id="CLU_1616939_0_0_9"/>
<dbReference type="RefSeq" id="WP_006499483.1">
    <property type="nucleotide sequence ID" value="NZ_CP011013.1"/>
</dbReference>
<organism evidence="5 6">
    <name type="scientific">Limosilactobacillus mucosae LM1</name>
    <dbReference type="NCBI Taxonomy" id="1130798"/>
    <lineage>
        <taxon>Bacteria</taxon>
        <taxon>Bacillati</taxon>
        <taxon>Bacillota</taxon>
        <taxon>Bacilli</taxon>
        <taxon>Lactobacillales</taxon>
        <taxon>Lactobacillaceae</taxon>
        <taxon>Limosilactobacillus</taxon>
    </lineage>
</organism>
<evidence type="ECO:0000256" key="3">
    <source>
        <dbReference type="SAM" id="Phobius"/>
    </source>
</evidence>
<feature type="transmembrane region" description="Helical" evidence="3">
    <location>
        <begin position="15"/>
        <end position="35"/>
    </location>
</feature>
<dbReference type="Gene3D" id="3.40.30.10">
    <property type="entry name" value="Glutaredoxin"/>
    <property type="match status" value="1"/>
</dbReference>
<keyword evidence="3" id="KW-0472">Membrane</keyword>
<proteinExistence type="inferred from homology"/>
<comment type="similarity">
    <text evidence="1">Belongs to the thioredoxin family.</text>
</comment>
<dbReference type="PANTHER" id="PTHR45663">
    <property type="entry name" value="GEO12009P1"/>
    <property type="match status" value="1"/>
</dbReference>
<keyword evidence="6" id="KW-1185">Reference proteome</keyword>
<keyword evidence="3" id="KW-0812">Transmembrane</keyword>
<dbReference type="InterPro" id="IPR036249">
    <property type="entry name" value="Thioredoxin-like_sf"/>
</dbReference>
<dbReference type="AlphaFoldDB" id="A0A0D4CL43"/>
<dbReference type="CDD" id="cd02947">
    <property type="entry name" value="TRX_family"/>
    <property type="match status" value="1"/>
</dbReference>
<protein>
    <recommendedName>
        <fullName evidence="4">Thioredoxin domain-containing protein</fullName>
    </recommendedName>
</protein>
<evidence type="ECO:0000256" key="2">
    <source>
        <dbReference type="ARBA" id="ARBA00023284"/>
    </source>
</evidence>
<evidence type="ECO:0000313" key="5">
    <source>
        <dbReference type="EMBL" id="AJT50586.1"/>
    </source>
</evidence>
<dbReference type="OrthoDB" id="2309354at2"/>
<sequence>MYSDNPAKEQRRRRITLGVIAVLIIGSALFGFHFFHSYRRTSTADQTKLMNSNEPAVVMFYSKTCKDCKHVAATVHKNDYQSKLADNVVGIGNASDYRHTAVYIELQNRHDKQLFEQYHVTSTPTFMIFKNGQPQPIQTVNGLPVYQYSGTNKAKIQQLYQKLSLD</sequence>
<evidence type="ECO:0000259" key="4">
    <source>
        <dbReference type="Pfam" id="PF00085"/>
    </source>
</evidence>
<dbReference type="SUPFAM" id="SSF52833">
    <property type="entry name" value="Thioredoxin-like"/>
    <property type="match status" value="1"/>
</dbReference>
<dbReference type="InterPro" id="IPR013766">
    <property type="entry name" value="Thioredoxin_domain"/>
</dbReference>
<dbReference type="Proteomes" id="UP000003645">
    <property type="component" value="Chromosome"/>
</dbReference>
<reference evidence="5 6" key="1">
    <citation type="journal article" date="2012" name="J. Bacteriol.">
        <title>Genome sequence of Lactobacillus mucosae LM1, isolated from piglet feces.</title>
        <authorList>
            <person name="Lee J.H."/>
            <person name="Valeriano V.D."/>
            <person name="Shin Y.R."/>
            <person name="Chae J.P."/>
            <person name="Kim G.B."/>
            <person name="Ham J.S."/>
            <person name="Chun J."/>
            <person name="Kang D.K."/>
        </authorList>
    </citation>
    <scope>NUCLEOTIDE SEQUENCE [LARGE SCALE GENOMIC DNA]</scope>
    <source>
        <strain evidence="5 6">LM1</strain>
    </source>
</reference>
<evidence type="ECO:0000256" key="1">
    <source>
        <dbReference type="ARBA" id="ARBA00008987"/>
    </source>
</evidence>
<dbReference type="GO" id="GO:0015035">
    <property type="term" value="F:protein-disulfide reductase activity"/>
    <property type="evidence" value="ECO:0007669"/>
    <property type="project" value="TreeGrafter"/>
</dbReference>
<accession>A0A0D4CL43</accession>
<dbReference type="STRING" id="1130798.LBLM1_05745"/>
<dbReference type="EMBL" id="CP011013">
    <property type="protein sequence ID" value="AJT50586.1"/>
    <property type="molecule type" value="Genomic_DNA"/>
</dbReference>
<dbReference type="KEGG" id="lmu:LBLM1_05745"/>
<keyword evidence="3" id="KW-1133">Transmembrane helix</keyword>
<gene>
    <name evidence="5" type="ORF">LBLM1_05745</name>
</gene>
<dbReference type="Pfam" id="PF00085">
    <property type="entry name" value="Thioredoxin"/>
    <property type="match status" value="1"/>
</dbReference>
<feature type="domain" description="Thioredoxin" evidence="4">
    <location>
        <begin position="46"/>
        <end position="140"/>
    </location>
</feature>
<dbReference type="PANTHER" id="PTHR45663:SF11">
    <property type="entry name" value="GEO12009P1"/>
    <property type="match status" value="1"/>
</dbReference>
<evidence type="ECO:0000313" key="6">
    <source>
        <dbReference type="Proteomes" id="UP000003645"/>
    </source>
</evidence>